<dbReference type="EMBL" id="DWZD01000054">
    <property type="protein sequence ID" value="HJA80135.1"/>
    <property type="molecule type" value="Genomic_DNA"/>
</dbReference>
<reference evidence="2" key="2">
    <citation type="submission" date="2021-04" db="EMBL/GenBank/DDBJ databases">
        <authorList>
            <person name="Gilroy R."/>
        </authorList>
    </citation>
    <scope>NUCLEOTIDE SEQUENCE</scope>
    <source>
        <strain evidence="2">5032</strain>
    </source>
</reference>
<dbReference type="InterPro" id="IPR019613">
    <property type="entry name" value="DUF4198"/>
</dbReference>
<evidence type="ECO:0000313" key="3">
    <source>
        <dbReference type="Proteomes" id="UP000823821"/>
    </source>
</evidence>
<organism evidence="2 3">
    <name type="scientific">Candidatus Desulfovibrio intestinavium</name>
    <dbReference type="NCBI Taxonomy" id="2838534"/>
    <lineage>
        <taxon>Bacteria</taxon>
        <taxon>Pseudomonadati</taxon>
        <taxon>Thermodesulfobacteriota</taxon>
        <taxon>Desulfovibrionia</taxon>
        <taxon>Desulfovibrionales</taxon>
        <taxon>Desulfovibrionaceae</taxon>
        <taxon>Desulfovibrio</taxon>
    </lineage>
</organism>
<feature type="chain" id="PRO_5039307622" evidence="1">
    <location>
        <begin position="24"/>
        <end position="262"/>
    </location>
</feature>
<dbReference type="AlphaFoldDB" id="A0A9D2HNE3"/>
<keyword evidence="1" id="KW-0732">Signal</keyword>
<sequence>MRLVPTLVLVLLSAALLPATVQAHEFFVVPRGDAGKAAPVIVEAQAAHVFLRSAEVEKADNVRVELLAADGKRQPLTLSPGTASKALEGTITGPVSGPAWLVGHRLPEVWSATTEGVLPGDRAALEAQGKTVRSVGRYEKFAKTALVPGGDAAFWSRPLGQTLEIVPLAPLDALKAGDVLPLQVLLDGKPVPQAEVGVSHEGYSEEEDAYKQILRTDAEGRVSLRPDAPALWLARVAVTRPAKDATGADEENLRATLLFPVK</sequence>
<proteinExistence type="predicted"/>
<protein>
    <submittedName>
        <fullName evidence="2">DUF4198 domain-containing protein</fullName>
    </submittedName>
</protein>
<feature type="signal peptide" evidence="1">
    <location>
        <begin position="1"/>
        <end position="23"/>
    </location>
</feature>
<comment type="caution">
    <text evidence="2">The sequence shown here is derived from an EMBL/GenBank/DDBJ whole genome shotgun (WGS) entry which is preliminary data.</text>
</comment>
<evidence type="ECO:0000256" key="1">
    <source>
        <dbReference type="SAM" id="SignalP"/>
    </source>
</evidence>
<gene>
    <name evidence="2" type="ORF">H9784_11315</name>
</gene>
<dbReference type="Pfam" id="PF10670">
    <property type="entry name" value="DUF4198"/>
    <property type="match status" value="1"/>
</dbReference>
<dbReference type="Proteomes" id="UP000823821">
    <property type="component" value="Unassembled WGS sequence"/>
</dbReference>
<name>A0A9D2HNE3_9BACT</name>
<reference evidence="2" key="1">
    <citation type="journal article" date="2021" name="PeerJ">
        <title>Extensive microbial diversity within the chicken gut microbiome revealed by metagenomics and culture.</title>
        <authorList>
            <person name="Gilroy R."/>
            <person name="Ravi A."/>
            <person name="Getino M."/>
            <person name="Pursley I."/>
            <person name="Horton D.L."/>
            <person name="Alikhan N.F."/>
            <person name="Baker D."/>
            <person name="Gharbi K."/>
            <person name="Hall N."/>
            <person name="Watson M."/>
            <person name="Adriaenssens E.M."/>
            <person name="Foster-Nyarko E."/>
            <person name="Jarju S."/>
            <person name="Secka A."/>
            <person name="Antonio M."/>
            <person name="Oren A."/>
            <person name="Chaudhuri R.R."/>
            <person name="La Ragione R."/>
            <person name="Hildebrand F."/>
            <person name="Pallen M.J."/>
        </authorList>
    </citation>
    <scope>NUCLEOTIDE SEQUENCE</scope>
    <source>
        <strain evidence="2">5032</strain>
    </source>
</reference>
<evidence type="ECO:0000313" key="2">
    <source>
        <dbReference type="EMBL" id="HJA80135.1"/>
    </source>
</evidence>
<accession>A0A9D2HNE3</accession>